<dbReference type="Pfam" id="PF11845">
    <property type="entry name" value="Tll0287-like"/>
    <property type="match status" value="1"/>
</dbReference>
<accession>A0A7W8Q251</accession>
<organism evidence="3 4">
    <name type="scientific">Paraburkholderia atlantica</name>
    <dbReference type="NCBI Taxonomy" id="2654982"/>
    <lineage>
        <taxon>Bacteria</taxon>
        <taxon>Pseudomonadati</taxon>
        <taxon>Pseudomonadota</taxon>
        <taxon>Betaproteobacteria</taxon>
        <taxon>Burkholderiales</taxon>
        <taxon>Burkholderiaceae</taxon>
        <taxon>Paraburkholderia</taxon>
    </lineage>
</organism>
<evidence type="ECO:0000313" key="4">
    <source>
        <dbReference type="Proteomes" id="UP000592780"/>
    </source>
</evidence>
<evidence type="ECO:0000259" key="2">
    <source>
        <dbReference type="Pfam" id="PF11845"/>
    </source>
</evidence>
<gene>
    <name evidence="3" type="ORF">HDG40_000425</name>
</gene>
<dbReference type="AlphaFoldDB" id="A0A7W8Q251"/>
<keyword evidence="4" id="KW-1185">Reference proteome</keyword>
<comment type="caution">
    <text evidence="3">The sequence shown here is derived from an EMBL/GenBank/DDBJ whole genome shotgun (WGS) entry which is preliminary data.</text>
</comment>
<evidence type="ECO:0000256" key="1">
    <source>
        <dbReference type="SAM" id="Phobius"/>
    </source>
</evidence>
<evidence type="ECO:0000313" key="3">
    <source>
        <dbReference type="EMBL" id="MBB5422284.1"/>
    </source>
</evidence>
<dbReference type="EMBL" id="JACHDD010000001">
    <property type="protein sequence ID" value="MBB5422284.1"/>
    <property type="molecule type" value="Genomic_DNA"/>
</dbReference>
<keyword evidence="1" id="KW-1133">Transmembrane helix</keyword>
<keyword evidence="1" id="KW-0472">Membrane</keyword>
<sequence>MIRRLHDPPELPELIGERATPSSPSLYIARPTRIDSAACLECHSTPSAAPRTMIDKYVPANGFNWPLHETIGAQVVSVPMSLPLGQAHSVWRTFMLSFPAVFGCVLIAPNLMVHFLVTKRLKALSRAADEVSLGKLDTASFSTRGGD</sequence>
<reference evidence="3 4" key="1">
    <citation type="submission" date="2020-08" db="EMBL/GenBank/DDBJ databases">
        <title>Genomic Encyclopedia of Type Strains, Phase IV (KMG-V): Genome sequencing to study the core and pangenomes of soil and plant-associated prokaryotes.</title>
        <authorList>
            <person name="Whitman W."/>
        </authorList>
    </citation>
    <scope>NUCLEOTIDE SEQUENCE [LARGE SCALE GENOMIC DNA]</scope>
    <source>
        <strain evidence="3 4">JPY158</strain>
    </source>
</reference>
<dbReference type="Proteomes" id="UP000592780">
    <property type="component" value="Unassembled WGS sequence"/>
</dbReference>
<feature type="transmembrane region" description="Helical" evidence="1">
    <location>
        <begin position="94"/>
        <end position="117"/>
    </location>
</feature>
<proteinExistence type="predicted"/>
<keyword evidence="1" id="KW-0812">Transmembrane</keyword>
<feature type="domain" description="Tll0287-like" evidence="2">
    <location>
        <begin position="22"/>
        <end position="79"/>
    </location>
</feature>
<dbReference type="InterPro" id="IPR021796">
    <property type="entry name" value="Tll0287-like_dom"/>
</dbReference>
<protein>
    <recommendedName>
        <fullName evidence="2">Tll0287-like domain-containing protein</fullName>
    </recommendedName>
</protein>
<name>A0A7W8Q251_PARAM</name>